<feature type="transmembrane region" description="Helical" evidence="1">
    <location>
        <begin position="202"/>
        <end position="222"/>
    </location>
</feature>
<reference evidence="2" key="1">
    <citation type="submission" date="2021-04" db="EMBL/GenBank/DDBJ databases">
        <title>Genome based classification of Actinospica acidithermotolerans sp. nov., an actinobacterium isolated from an Indonesian hot spring.</title>
        <authorList>
            <person name="Kusuma A.B."/>
            <person name="Putra K.E."/>
            <person name="Nafisah S."/>
            <person name="Loh J."/>
            <person name="Nouioui I."/>
            <person name="Goodfellow M."/>
        </authorList>
    </citation>
    <scope>NUCLEOTIDE SEQUENCE</scope>
    <source>
        <strain evidence="2">CSCA 57</strain>
    </source>
</reference>
<comment type="caution">
    <text evidence="2">The sequence shown here is derived from an EMBL/GenBank/DDBJ whole genome shotgun (WGS) entry which is preliminary data.</text>
</comment>
<dbReference type="PANTHER" id="PTHR36833">
    <property type="entry name" value="SLR0610 PROTEIN-RELATED"/>
    <property type="match status" value="1"/>
</dbReference>
<dbReference type="Pfam" id="PF06182">
    <property type="entry name" value="ABC2_membrane_6"/>
    <property type="match status" value="1"/>
</dbReference>
<feature type="transmembrane region" description="Helical" evidence="1">
    <location>
        <begin position="126"/>
        <end position="145"/>
    </location>
</feature>
<dbReference type="Proteomes" id="UP000675781">
    <property type="component" value="Unassembled WGS sequence"/>
</dbReference>
<dbReference type="EMBL" id="JAGSOG010000146">
    <property type="protein sequence ID" value="MBR7836512.1"/>
    <property type="molecule type" value="Genomic_DNA"/>
</dbReference>
<feature type="transmembrane region" description="Helical" evidence="1">
    <location>
        <begin position="31"/>
        <end position="55"/>
    </location>
</feature>
<organism evidence="2 3">
    <name type="scientific">Actinospica durhamensis</name>
    <dbReference type="NCBI Taxonomy" id="1508375"/>
    <lineage>
        <taxon>Bacteria</taxon>
        <taxon>Bacillati</taxon>
        <taxon>Actinomycetota</taxon>
        <taxon>Actinomycetes</taxon>
        <taxon>Catenulisporales</taxon>
        <taxon>Actinospicaceae</taxon>
        <taxon>Actinospica</taxon>
    </lineage>
</organism>
<accession>A0A941EU93</accession>
<keyword evidence="1" id="KW-1133">Transmembrane helix</keyword>
<feature type="transmembrane region" description="Helical" evidence="1">
    <location>
        <begin position="242"/>
        <end position="262"/>
    </location>
</feature>
<feature type="transmembrane region" description="Helical" evidence="1">
    <location>
        <begin position="151"/>
        <end position="181"/>
    </location>
</feature>
<evidence type="ECO:0000313" key="2">
    <source>
        <dbReference type="EMBL" id="MBR7836512.1"/>
    </source>
</evidence>
<dbReference type="AlphaFoldDB" id="A0A941EU93"/>
<dbReference type="PANTHER" id="PTHR36833:SF1">
    <property type="entry name" value="INTEGRAL MEMBRANE TRANSPORT PROTEIN"/>
    <property type="match status" value="1"/>
</dbReference>
<name>A0A941EU93_9ACTN</name>
<evidence type="ECO:0000256" key="1">
    <source>
        <dbReference type="SAM" id="Phobius"/>
    </source>
</evidence>
<sequence>MAESVERPLPAPVAYLLLVRMWSRSAWQYRASLLLTGLGQILTTSLDLIAILVLYSQVTLIGGFTLPQTLYLYGTTRVAFALSDLVASGVETLADSIRLGTFDLVLIRPVSTLAQVMADQFTPKRFGKLVPAAATLVWALIDLPLHWTPARIAVCVGTIVCGFVLFCAFWVLSGCISFLAVDAREVANTFTYGSEFATEYPLTIFGRPLGLALTFVLPVAFVTWQPALYVLGHPDPFGLPGFLRLASPAVAVVFAALAALAWRACIRRYRSTGS</sequence>
<keyword evidence="3" id="KW-1185">Reference proteome</keyword>
<keyword evidence="1" id="KW-0812">Transmembrane</keyword>
<evidence type="ECO:0000313" key="3">
    <source>
        <dbReference type="Proteomes" id="UP000675781"/>
    </source>
</evidence>
<protein>
    <submittedName>
        <fullName evidence="2">ABC-2 family transporter protein</fullName>
    </submittedName>
</protein>
<keyword evidence="1" id="KW-0472">Membrane</keyword>
<dbReference type="InterPro" id="IPR010390">
    <property type="entry name" value="ABC-2_transporter-like"/>
</dbReference>
<dbReference type="RefSeq" id="WP_212530989.1">
    <property type="nucleotide sequence ID" value="NZ_JAGSOG010000146.1"/>
</dbReference>
<gene>
    <name evidence="2" type="ORF">KDL01_24755</name>
</gene>
<proteinExistence type="predicted"/>